<accession>A0A202FEJ9</accession>
<keyword evidence="1" id="KW-0732">Signal</keyword>
<dbReference type="AlphaFoldDB" id="A0A202FEJ9"/>
<gene>
    <name evidence="2" type="ORF">LKACC16343_00018</name>
</gene>
<proteinExistence type="predicted"/>
<feature type="signal peptide" evidence="1">
    <location>
        <begin position="1"/>
        <end position="21"/>
    </location>
</feature>
<organism evidence="2 3">
    <name type="scientific">Companilactobacillus bobalius</name>
    <dbReference type="NCBI Taxonomy" id="2801451"/>
    <lineage>
        <taxon>Bacteria</taxon>
        <taxon>Bacillati</taxon>
        <taxon>Bacillota</taxon>
        <taxon>Bacilli</taxon>
        <taxon>Lactobacillales</taxon>
        <taxon>Lactobacillaceae</taxon>
        <taxon>Companilactobacillus</taxon>
    </lineage>
</organism>
<dbReference type="EMBL" id="MYFM01000001">
    <property type="protein sequence ID" value="OVE98906.1"/>
    <property type="molecule type" value="Genomic_DNA"/>
</dbReference>
<feature type="chain" id="PRO_5039189426" evidence="1">
    <location>
        <begin position="22"/>
        <end position="49"/>
    </location>
</feature>
<evidence type="ECO:0000313" key="3">
    <source>
        <dbReference type="Proteomes" id="UP000196232"/>
    </source>
</evidence>
<evidence type="ECO:0000256" key="1">
    <source>
        <dbReference type="SAM" id="SignalP"/>
    </source>
</evidence>
<comment type="caution">
    <text evidence="2">The sequence shown here is derived from an EMBL/GenBank/DDBJ whole genome shotgun (WGS) entry which is preliminary data.</text>
</comment>
<name>A0A202FEJ9_9LACO</name>
<reference evidence="2 3" key="1">
    <citation type="submission" date="2017-03" db="EMBL/GenBank/DDBJ databases">
        <title>Genome sequence of Lactobacillus bobalius KACC 16343.</title>
        <authorList>
            <person name="Chun J."/>
        </authorList>
    </citation>
    <scope>NUCLEOTIDE SEQUENCE [LARGE SCALE GENOMIC DNA]</scope>
    <source>
        <strain evidence="2 3">KACC 16343</strain>
    </source>
</reference>
<sequence>MKKRLLLILIALSISTFTNLATPVMAASNGTDHYDELRAEKFFNKIKKI</sequence>
<evidence type="ECO:0000313" key="2">
    <source>
        <dbReference type="EMBL" id="OVE98906.1"/>
    </source>
</evidence>
<dbReference type="Proteomes" id="UP000196232">
    <property type="component" value="Unassembled WGS sequence"/>
</dbReference>
<protein>
    <submittedName>
        <fullName evidence="2">Uncharacterized protein</fullName>
    </submittedName>
</protein>
<dbReference type="RefSeq" id="WP_156638759.1">
    <property type="nucleotide sequence ID" value="NZ_LNUA01000032.1"/>
</dbReference>